<name>A0ACB8Q6Y9_9AGAM</name>
<evidence type="ECO:0000313" key="1">
    <source>
        <dbReference type="EMBL" id="KAI0027171.1"/>
    </source>
</evidence>
<accession>A0ACB8Q6Y9</accession>
<reference evidence="1" key="2">
    <citation type="journal article" date="2022" name="New Phytol.">
        <title>Evolutionary transition to the ectomycorrhizal habit in the genomes of a hyperdiverse lineage of mushroom-forming fungi.</title>
        <authorList>
            <person name="Looney B."/>
            <person name="Miyauchi S."/>
            <person name="Morin E."/>
            <person name="Drula E."/>
            <person name="Courty P.E."/>
            <person name="Kohler A."/>
            <person name="Kuo A."/>
            <person name="LaButti K."/>
            <person name="Pangilinan J."/>
            <person name="Lipzen A."/>
            <person name="Riley R."/>
            <person name="Andreopoulos W."/>
            <person name="He G."/>
            <person name="Johnson J."/>
            <person name="Nolan M."/>
            <person name="Tritt A."/>
            <person name="Barry K.W."/>
            <person name="Grigoriev I.V."/>
            <person name="Nagy L.G."/>
            <person name="Hibbett D."/>
            <person name="Henrissat B."/>
            <person name="Matheny P.B."/>
            <person name="Labbe J."/>
            <person name="Martin F.M."/>
        </authorList>
    </citation>
    <scope>NUCLEOTIDE SEQUENCE</scope>
    <source>
        <strain evidence="1">EC-137</strain>
    </source>
</reference>
<dbReference type="Proteomes" id="UP000814128">
    <property type="component" value="Unassembled WGS sequence"/>
</dbReference>
<protein>
    <submittedName>
        <fullName evidence="1">Uncharacterized protein</fullName>
    </submittedName>
</protein>
<evidence type="ECO:0000313" key="2">
    <source>
        <dbReference type="Proteomes" id="UP000814128"/>
    </source>
</evidence>
<organism evidence="1 2">
    <name type="scientific">Vararia minispora EC-137</name>
    <dbReference type="NCBI Taxonomy" id="1314806"/>
    <lineage>
        <taxon>Eukaryota</taxon>
        <taxon>Fungi</taxon>
        <taxon>Dikarya</taxon>
        <taxon>Basidiomycota</taxon>
        <taxon>Agaricomycotina</taxon>
        <taxon>Agaricomycetes</taxon>
        <taxon>Russulales</taxon>
        <taxon>Lachnocladiaceae</taxon>
        <taxon>Vararia</taxon>
    </lineage>
</organism>
<reference evidence="1" key="1">
    <citation type="submission" date="2021-02" db="EMBL/GenBank/DDBJ databases">
        <authorList>
            <consortium name="DOE Joint Genome Institute"/>
            <person name="Ahrendt S."/>
            <person name="Looney B.P."/>
            <person name="Miyauchi S."/>
            <person name="Morin E."/>
            <person name="Drula E."/>
            <person name="Courty P.E."/>
            <person name="Chicoki N."/>
            <person name="Fauchery L."/>
            <person name="Kohler A."/>
            <person name="Kuo A."/>
            <person name="Labutti K."/>
            <person name="Pangilinan J."/>
            <person name="Lipzen A."/>
            <person name="Riley R."/>
            <person name="Andreopoulos W."/>
            <person name="He G."/>
            <person name="Johnson J."/>
            <person name="Barry K.W."/>
            <person name="Grigoriev I.V."/>
            <person name="Nagy L."/>
            <person name="Hibbett D."/>
            <person name="Henrissat B."/>
            <person name="Matheny P.B."/>
            <person name="Labbe J."/>
            <person name="Martin F."/>
        </authorList>
    </citation>
    <scope>NUCLEOTIDE SEQUENCE</scope>
    <source>
        <strain evidence="1">EC-137</strain>
    </source>
</reference>
<sequence>MTQAPIAVRRGGVTDLGWVKLSQVCRAWRRFALSHEKAWASSMGQLPRATTVFQERAGSTPIDVIITGDRPLLFSQPQAYSTADEHSVSIILEDLNLALVQSLRLADGRARVFPYAKRLGAQGPHTLTRLTHLVLEDFSWNVTQEQARYLASGRCRLKAYNLKTLRLKNCFMSLHCWAVTSVDIEYDGSLLPRPRASTFATALLGCRTLNFLRLHDCLCPDVFVDHWQSDDIDKTELPALKYLSVTGPAHSLEELLVLLWFPPETVVHLDTRVSPDGAPDIVRLLARACHGYLSALNFVSVTIDHDIRFSQNISHVRMWRDAGLVELLPIIWLGASAKALDPSPHFDLTVRDSENGRWPTVVNCFTRKLKSDSVKTLALVLPSAEYSAEAVRNWIEILDRFPKLAVLFPKHHVLPFGRWGGLVDEYAAVAETVRTHYAASKPVSSGPPSNGVLRGGSMARRVRHADINPSPCLALLLCVPLEPAAPSRRSQAISMPNAIVIYPNEPVFNRGPALASRDTVAGLMNVLDLPCDDCGRISDEAIANFLACDARQICTFFDPKRTVYDWHYSMYAGSSGTVNDVTSIVQKDKNNWIRGPAVVVKDTPRHLWQRLDTSVAVAELAASLWSYHKTGVDTAQVYGERALIRWLGTT</sequence>
<keyword evidence="2" id="KW-1185">Reference proteome</keyword>
<dbReference type="EMBL" id="MU273977">
    <property type="protein sequence ID" value="KAI0027171.1"/>
    <property type="molecule type" value="Genomic_DNA"/>
</dbReference>
<comment type="caution">
    <text evidence="1">The sequence shown here is derived from an EMBL/GenBank/DDBJ whole genome shotgun (WGS) entry which is preliminary data.</text>
</comment>
<proteinExistence type="predicted"/>
<gene>
    <name evidence="1" type="ORF">K488DRAFT_91211</name>
</gene>